<feature type="compositionally biased region" description="Acidic residues" evidence="1">
    <location>
        <begin position="55"/>
        <end position="64"/>
    </location>
</feature>
<dbReference type="EMBL" id="JH711577">
    <property type="protein sequence ID" value="EIW82066.1"/>
    <property type="molecule type" value="Genomic_DNA"/>
</dbReference>
<gene>
    <name evidence="2" type="ORF">CONPUDRAFT_102782</name>
</gene>
<organism evidence="2 3">
    <name type="scientific">Coniophora puteana (strain RWD-64-598)</name>
    <name type="common">Brown rot fungus</name>
    <dbReference type="NCBI Taxonomy" id="741705"/>
    <lineage>
        <taxon>Eukaryota</taxon>
        <taxon>Fungi</taxon>
        <taxon>Dikarya</taxon>
        <taxon>Basidiomycota</taxon>
        <taxon>Agaricomycotina</taxon>
        <taxon>Agaricomycetes</taxon>
        <taxon>Agaricomycetidae</taxon>
        <taxon>Boletales</taxon>
        <taxon>Coniophorineae</taxon>
        <taxon>Coniophoraceae</taxon>
        <taxon>Coniophora</taxon>
    </lineage>
</organism>
<dbReference type="GeneID" id="19198382"/>
<evidence type="ECO:0000313" key="3">
    <source>
        <dbReference type="Proteomes" id="UP000053558"/>
    </source>
</evidence>
<sequence length="351" mass="38361">MDDLELGAAVWGAPSDTTFPVRSSASPSNDQFDDFDDFHTPGQTEPAHSVAHDDDFGDFGDFGDADATTGEGFGQDDEFGEVTPISSSSGSTWQPPVLSPLPERETLKRMVDEILEPVWSSDLTMLTTDEDIRQVEGISQVLTTPQSRILFNAIANSPPQVELLNWTRSRIRQQHLISLGLPVNLDEMHPHANAKPLPPLQISTRPMSAPPGPRAGAPGSKPSSREHSLSRAGTPRSGTPQPSSRMKASNVNQLRLGPRPQLDDKKIEELVNLEQDQLTLLPLSKLEQMLVDIRTETTNASSLLTYLLQTRDALEQDSETYNKLIAEMVSEAQKKSMAKGRTSVGKRGTMG</sequence>
<dbReference type="OMA" id="FQWTRSE"/>
<evidence type="ECO:0000256" key="1">
    <source>
        <dbReference type="SAM" id="MobiDB-lite"/>
    </source>
</evidence>
<protein>
    <submittedName>
        <fullName evidence="2">Uncharacterized protein</fullName>
    </submittedName>
</protein>
<feature type="region of interest" description="Disordered" evidence="1">
    <location>
        <begin position="1"/>
        <end position="100"/>
    </location>
</feature>
<dbReference type="Proteomes" id="UP000053558">
    <property type="component" value="Unassembled WGS sequence"/>
</dbReference>
<feature type="region of interest" description="Disordered" evidence="1">
    <location>
        <begin position="190"/>
        <end position="261"/>
    </location>
</feature>
<dbReference type="PANTHER" id="PTHR38698:SF1">
    <property type="entry name" value="FUNGAL PROTEIN"/>
    <property type="match status" value="1"/>
</dbReference>
<dbReference type="PANTHER" id="PTHR38698">
    <property type="entry name" value="EXPRESSED PROTEIN"/>
    <property type="match status" value="1"/>
</dbReference>
<proteinExistence type="predicted"/>
<dbReference type="InterPro" id="IPR031355">
    <property type="entry name" value="YBL010C/LAA2-like"/>
</dbReference>
<comment type="caution">
    <text evidence="2">The sequence shown here is derived from an EMBL/GenBank/DDBJ whole genome shotgun (WGS) entry which is preliminary data.</text>
</comment>
<reference evidence="3" key="1">
    <citation type="journal article" date="2012" name="Science">
        <title>The Paleozoic origin of enzymatic lignin decomposition reconstructed from 31 fungal genomes.</title>
        <authorList>
            <person name="Floudas D."/>
            <person name="Binder M."/>
            <person name="Riley R."/>
            <person name="Barry K."/>
            <person name="Blanchette R.A."/>
            <person name="Henrissat B."/>
            <person name="Martinez A.T."/>
            <person name="Otillar R."/>
            <person name="Spatafora J.W."/>
            <person name="Yadav J.S."/>
            <person name="Aerts A."/>
            <person name="Benoit I."/>
            <person name="Boyd A."/>
            <person name="Carlson A."/>
            <person name="Copeland A."/>
            <person name="Coutinho P.M."/>
            <person name="de Vries R.P."/>
            <person name="Ferreira P."/>
            <person name="Findley K."/>
            <person name="Foster B."/>
            <person name="Gaskell J."/>
            <person name="Glotzer D."/>
            <person name="Gorecki P."/>
            <person name="Heitman J."/>
            <person name="Hesse C."/>
            <person name="Hori C."/>
            <person name="Igarashi K."/>
            <person name="Jurgens J.A."/>
            <person name="Kallen N."/>
            <person name="Kersten P."/>
            <person name="Kohler A."/>
            <person name="Kuees U."/>
            <person name="Kumar T.K.A."/>
            <person name="Kuo A."/>
            <person name="LaButti K."/>
            <person name="Larrondo L.F."/>
            <person name="Lindquist E."/>
            <person name="Ling A."/>
            <person name="Lombard V."/>
            <person name="Lucas S."/>
            <person name="Lundell T."/>
            <person name="Martin R."/>
            <person name="McLaughlin D.J."/>
            <person name="Morgenstern I."/>
            <person name="Morin E."/>
            <person name="Murat C."/>
            <person name="Nagy L.G."/>
            <person name="Nolan M."/>
            <person name="Ohm R.A."/>
            <person name="Patyshakuliyeva A."/>
            <person name="Rokas A."/>
            <person name="Ruiz-Duenas F.J."/>
            <person name="Sabat G."/>
            <person name="Salamov A."/>
            <person name="Samejima M."/>
            <person name="Schmutz J."/>
            <person name="Slot J.C."/>
            <person name="St John F."/>
            <person name="Stenlid J."/>
            <person name="Sun H."/>
            <person name="Sun S."/>
            <person name="Syed K."/>
            <person name="Tsang A."/>
            <person name="Wiebenga A."/>
            <person name="Young D."/>
            <person name="Pisabarro A."/>
            <person name="Eastwood D.C."/>
            <person name="Martin F."/>
            <person name="Cullen D."/>
            <person name="Grigoriev I.V."/>
            <person name="Hibbett D.S."/>
        </authorList>
    </citation>
    <scope>NUCLEOTIDE SEQUENCE [LARGE SCALE GENOMIC DNA]</scope>
    <source>
        <strain evidence="3">RWD-64-598 SS2</strain>
    </source>
</reference>
<dbReference type="OrthoDB" id="5378975at2759"/>
<dbReference type="KEGG" id="cput:CONPUDRAFT_102782"/>
<dbReference type="Pfam" id="PF17104">
    <property type="entry name" value="YBL010C_LAA2"/>
    <property type="match status" value="1"/>
</dbReference>
<feature type="compositionally biased region" description="Polar residues" evidence="1">
    <location>
        <begin position="84"/>
        <end position="94"/>
    </location>
</feature>
<feature type="compositionally biased region" description="Polar residues" evidence="1">
    <location>
        <begin position="236"/>
        <end position="253"/>
    </location>
</feature>
<dbReference type="RefSeq" id="XP_007767867.1">
    <property type="nucleotide sequence ID" value="XM_007769677.1"/>
</dbReference>
<feature type="compositionally biased region" description="Polar residues" evidence="1">
    <location>
        <begin position="15"/>
        <end position="30"/>
    </location>
</feature>
<name>A0A5M3MSJ3_CONPW</name>
<dbReference type="AlphaFoldDB" id="A0A5M3MSJ3"/>
<accession>A0A5M3MSJ3</accession>
<keyword evidence="3" id="KW-1185">Reference proteome</keyword>
<evidence type="ECO:0000313" key="2">
    <source>
        <dbReference type="EMBL" id="EIW82066.1"/>
    </source>
</evidence>